<comment type="caution">
    <text evidence="1">The sequence shown here is derived from an EMBL/GenBank/DDBJ whole genome shotgun (WGS) entry which is preliminary data.</text>
</comment>
<gene>
    <name evidence="1" type="ORF">Q4T40_13160</name>
</gene>
<reference evidence="1 2" key="1">
    <citation type="submission" date="2023-07" db="EMBL/GenBank/DDBJ databases">
        <title>The novel representative of Negativicutes class, Anaeroselena agilis gen. nov. sp. nov.</title>
        <authorList>
            <person name="Prokofeva M.I."/>
            <person name="Elcheninov A.G."/>
            <person name="Klyukina A."/>
            <person name="Kublanov I.V."/>
            <person name="Frolov E.N."/>
            <person name="Podosokorskaya O.A."/>
        </authorList>
    </citation>
    <scope>NUCLEOTIDE SEQUENCE [LARGE SCALE GENOMIC DNA]</scope>
    <source>
        <strain evidence="1 2">4137-cl</strain>
    </source>
</reference>
<evidence type="ECO:0000313" key="1">
    <source>
        <dbReference type="EMBL" id="MDT8902199.1"/>
    </source>
</evidence>
<keyword evidence="2" id="KW-1185">Reference proteome</keyword>
<proteinExistence type="predicted"/>
<evidence type="ECO:0000313" key="2">
    <source>
        <dbReference type="Proteomes" id="UP001254848"/>
    </source>
</evidence>
<accession>A0ABU3NZH9</accession>
<dbReference type="EMBL" id="JAUOZS010000001">
    <property type="protein sequence ID" value="MDT8902199.1"/>
    <property type="molecule type" value="Genomic_DNA"/>
</dbReference>
<name>A0ABU3NZH9_9FIRM</name>
<organism evidence="1 2">
    <name type="scientific">Anaeroselena agilis</name>
    <dbReference type="NCBI Taxonomy" id="3063788"/>
    <lineage>
        <taxon>Bacteria</taxon>
        <taxon>Bacillati</taxon>
        <taxon>Bacillota</taxon>
        <taxon>Negativicutes</taxon>
        <taxon>Acetonemataceae</taxon>
        <taxon>Anaeroselena</taxon>
    </lineage>
</organism>
<sequence>MSSACPSKSSFHRALRSHGITNPDPALLLGALIARKGGKIVLTAADAQKINPDTCLLMLTNDKGDLTLQLMDNEKEENFYQTSSAK</sequence>
<protein>
    <submittedName>
        <fullName evidence="1">Uncharacterized protein</fullName>
    </submittedName>
</protein>
<dbReference type="Proteomes" id="UP001254848">
    <property type="component" value="Unassembled WGS sequence"/>
</dbReference>
<dbReference type="RefSeq" id="WP_413780685.1">
    <property type="nucleotide sequence ID" value="NZ_JAUOZS010000001.1"/>
</dbReference>